<feature type="domain" description="Copper amine oxidase-like N-terminal" evidence="2">
    <location>
        <begin position="36"/>
        <end position="148"/>
    </location>
</feature>
<proteinExistence type="predicted"/>
<protein>
    <submittedName>
        <fullName evidence="3">Copper amine oxidase</fullName>
    </submittedName>
</protein>
<sequence length="154" mass="17125">MLKKAVNTLLFSLIFFVTVDQANAALPKYLYNLVIKVNNVEVTSDANPYIERATNTTYVPIRFVSENLGEAVNWNGEKKEVTIRSKDGKTVRLTIGSKVAYVNDQQKILPSAPVMPVSPNRVMVPLRFVSEVMGATVDSSKKDETLYVNITKAN</sequence>
<dbReference type="OrthoDB" id="2665331at2"/>
<accession>A0A222WSA6</accession>
<dbReference type="RefSeq" id="WP_094156056.1">
    <property type="nucleotide sequence ID" value="NZ_CP020028.1"/>
</dbReference>
<dbReference type="AlphaFoldDB" id="A0A222WSA6"/>
<name>A0A222WSA6_9BACL</name>
<dbReference type="EMBL" id="CP020028">
    <property type="protein sequence ID" value="ASR48754.1"/>
    <property type="molecule type" value="Genomic_DNA"/>
</dbReference>
<reference evidence="3 4" key="1">
    <citation type="submission" date="2017-03" db="EMBL/GenBank/DDBJ databases">
        <title>Complete genome sequence of Paenibacillus Kribbensis producing bioflocculants.</title>
        <authorList>
            <person name="Lee H.-G."/>
            <person name="Oh H.-M."/>
        </authorList>
    </citation>
    <scope>NUCLEOTIDE SEQUENCE [LARGE SCALE GENOMIC DNA]</scope>
    <source>
        <strain evidence="3 4">AM49</strain>
    </source>
</reference>
<keyword evidence="4" id="KW-1185">Reference proteome</keyword>
<dbReference type="Gene3D" id="3.30.457.10">
    <property type="entry name" value="Copper amine oxidase-like, N-terminal domain"/>
    <property type="match status" value="2"/>
</dbReference>
<feature type="chain" id="PRO_5013234109" evidence="1">
    <location>
        <begin position="25"/>
        <end position="154"/>
    </location>
</feature>
<dbReference type="InterPro" id="IPR012854">
    <property type="entry name" value="Cu_amine_oxidase-like_N"/>
</dbReference>
<evidence type="ECO:0000256" key="1">
    <source>
        <dbReference type="SAM" id="SignalP"/>
    </source>
</evidence>
<dbReference type="InterPro" id="IPR036582">
    <property type="entry name" value="Mao_N_sf"/>
</dbReference>
<evidence type="ECO:0000313" key="4">
    <source>
        <dbReference type="Proteomes" id="UP000214666"/>
    </source>
</evidence>
<dbReference type="Pfam" id="PF07833">
    <property type="entry name" value="Cu_amine_oxidN1"/>
    <property type="match status" value="1"/>
</dbReference>
<dbReference type="Proteomes" id="UP000214666">
    <property type="component" value="Chromosome"/>
</dbReference>
<evidence type="ECO:0000259" key="2">
    <source>
        <dbReference type="Pfam" id="PF07833"/>
    </source>
</evidence>
<gene>
    <name evidence="3" type="ORF">B4V02_19675</name>
</gene>
<evidence type="ECO:0000313" key="3">
    <source>
        <dbReference type="EMBL" id="ASR48754.1"/>
    </source>
</evidence>
<dbReference type="SUPFAM" id="SSF55383">
    <property type="entry name" value="Copper amine oxidase, domain N"/>
    <property type="match status" value="1"/>
</dbReference>
<dbReference type="KEGG" id="pkb:B4V02_19675"/>
<keyword evidence="1" id="KW-0732">Signal</keyword>
<feature type="signal peptide" evidence="1">
    <location>
        <begin position="1"/>
        <end position="24"/>
    </location>
</feature>
<organism evidence="3 4">
    <name type="scientific">Paenibacillus kribbensis</name>
    <dbReference type="NCBI Taxonomy" id="172713"/>
    <lineage>
        <taxon>Bacteria</taxon>
        <taxon>Bacillati</taxon>
        <taxon>Bacillota</taxon>
        <taxon>Bacilli</taxon>
        <taxon>Bacillales</taxon>
        <taxon>Paenibacillaceae</taxon>
        <taxon>Paenibacillus</taxon>
    </lineage>
</organism>